<dbReference type="NCBIfam" id="TIGR03435">
    <property type="entry name" value="Soli_TIGR03435"/>
    <property type="match status" value="1"/>
</dbReference>
<evidence type="ECO:0000313" key="3">
    <source>
        <dbReference type="EMBL" id="MFC5864238.1"/>
    </source>
</evidence>
<name>A0ABW1EMQ6_9BACT</name>
<reference evidence="4" key="1">
    <citation type="journal article" date="2019" name="Int. J. Syst. Evol. Microbiol.">
        <title>The Global Catalogue of Microorganisms (GCM) 10K type strain sequencing project: providing services to taxonomists for standard genome sequencing and annotation.</title>
        <authorList>
            <consortium name="The Broad Institute Genomics Platform"/>
            <consortium name="The Broad Institute Genome Sequencing Center for Infectious Disease"/>
            <person name="Wu L."/>
            <person name="Ma J."/>
        </authorList>
    </citation>
    <scope>NUCLEOTIDE SEQUENCE [LARGE SCALE GENOMIC DNA]</scope>
    <source>
        <strain evidence="4">JCM 4087</strain>
    </source>
</reference>
<gene>
    <name evidence="3" type="ORF">ACFPT7_18175</name>
</gene>
<dbReference type="RefSeq" id="WP_263341971.1">
    <property type="nucleotide sequence ID" value="NZ_JAGSYH010000009.1"/>
</dbReference>
<dbReference type="EMBL" id="JBHSPH010000009">
    <property type="protein sequence ID" value="MFC5864238.1"/>
    <property type="molecule type" value="Genomic_DNA"/>
</dbReference>
<dbReference type="InterPro" id="IPR017801">
    <property type="entry name" value="DUF3738"/>
</dbReference>
<keyword evidence="4" id="KW-1185">Reference proteome</keyword>
<evidence type="ECO:0000256" key="2">
    <source>
        <dbReference type="SAM" id="SignalP"/>
    </source>
</evidence>
<accession>A0ABW1EMQ6</accession>
<dbReference type="Proteomes" id="UP001596091">
    <property type="component" value="Unassembled WGS sequence"/>
</dbReference>
<proteinExistence type="predicted"/>
<feature type="chain" id="PRO_5045142409" evidence="2">
    <location>
        <begin position="28"/>
        <end position="287"/>
    </location>
</feature>
<feature type="compositionally biased region" description="Low complexity" evidence="1">
    <location>
        <begin position="175"/>
        <end position="189"/>
    </location>
</feature>
<sequence length="287" mass="30945">MTARTLRRRLPSLLLLVALALSSLIRAQSPAQPTPSTASTPAESLSFEVAAIRLNKSGGGNSSSDTDNNRFTAVNVSLKSLMQYDAYGIPASRIFGGPKWLDSARFDIEAKMDDETTARLKNLDRQQRNLQTQAIFQQLLADRFQLKTHWETRELPTYALVVARNGPKLKPTADTTGNSGTSVSGNGSSVNFKTTGLTLEQFAESLTSSTSGDLGREVIDKTGIQGRYDITLNWTRDTGANASGDPAQGSGPSLFTAIQEQIGLKLESSKGPVRVLVIDHAEMPSDN</sequence>
<evidence type="ECO:0000313" key="4">
    <source>
        <dbReference type="Proteomes" id="UP001596091"/>
    </source>
</evidence>
<organism evidence="3 4">
    <name type="scientific">Acidicapsa dinghuensis</name>
    <dbReference type="NCBI Taxonomy" id="2218256"/>
    <lineage>
        <taxon>Bacteria</taxon>
        <taxon>Pseudomonadati</taxon>
        <taxon>Acidobacteriota</taxon>
        <taxon>Terriglobia</taxon>
        <taxon>Terriglobales</taxon>
        <taxon>Acidobacteriaceae</taxon>
        <taxon>Acidicapsa</taxon>
    </lineage>
</organism>
<keyword evidence="2" id="KW-0732">Signal</keyword>
<evidence type="ECO:0000256" key="1">
    <source>
        <dbReference type="SAM" id="MobiDB-lite"/>
    </source>
</evidence>
<comment type="caution">
    <text evidence="3">The sequence shown here is derived from an EMBL/GenBank/DDBJ whole genome shotgun (WGS) entry which is preliminary data.</text>
</comment>
<feature type="signal peptide" evidence="2">
    <location>
        <begin position="1"/>
        <end position="27"/>
    </location>
</feature>
<dbReference type="Pfam" id="PF12543">
    <property type="entry name" value="DUF3738"/>
    <property type="match status" value="1"/>
</dbReference>
<feature type="region of interest" description="Disordered" evidence="1">
    <location>
        <begin position="170"/>
        <end position="189"/>
    </location>
</feature>
<protein>
    <submittedName>
        <fullName evidence="3">TIGR03435 family protein</fullName>
    </submittedName>
</protein>